<gene>
    <name evidence="3" type="ORF">SARC_15902</name>
</gene>
<accession>A0A0L0F4K9</accession>
<dbReference type="AlphaFoldDB" id="A0A0L0F4K9"/>
<keyword evidence="2" id="KW-0812">Transmembrane</keyword>
<dbReference type="EMBL" id="KQ248550">
    <property type="protein sequence ID" value="KNC71556.1"/>
    <property type="molecule type" value="Genomic_DNA"/>
</dbReference>
<feature type="non-terminal residue" evidence="3">
    <location>
        <position position="1"/>
    </location>
</feature>
<evidence type="ECO:0000313" key="4">
    <source>
        <dbReference type="Proteomes" id="UP000054560"/>
    </source>
</evidence>
<dbReference type="RefSeq" id="XP_014145458.1">
    <property type="nucleotide sequence ID" value="XM_014289983.1"/>
</dbReference>
<dbReference type="Proteomes" id="UP000054560">
    <property type="component" value="Unassembled WGS sequence"/>
</dbReference>
<evidence type="ECO:0000256" key="1">
    <source>
        <dbReference type="SAM" id="MobiDB-lite"/>
    </source>
</evidence>
<feature type="transmembrane region" description="Helical" evidence="2">
    <location>
        <begin position="6"/>
        <end position="23"/>
    </location>
</feature>
<keyword evidence="2" id="KW-1133">Transmembrane helix</keyword>
<keyword evidence="4" id="KW-1185">Reference proteome</keyword>
<name>A0A0L0F4K9_9EUKA</name>
<organism evidence="3 4">
    <name type="scientific">Sphaeroforma arctica JP610</name>
    <dbReference type="NCBI Taxonomy" id="667725"/>
    <lineage>
        <taxon>Eukaryota</taxon>
        <taxon>Ichthyosporea</taxon>
        <taxon>Ichthyophonida</taxon>
        <taxon>Sphaeroforma</taxon>
    </lineage>
</organism>
<evidence type="ECO:0000313" key="3">
    <source>
        <dbReference type="EMBL" id="KNC71556.1"/>
    </source>
</evidence>
<evidence type="ECO:0000256" key="2">
    <source>
        <dbReference type="SAM" id="Phobius"/>
    </source>
</evidence>
<keyword evidence="2" id="KW-0472">Membrane</keyword>
<protein>
    <submittedName>
        <fullName evidence="3">Uncharacterized protein</fullName>
    </submittedName>
</protein>
<dbReference type="GeneID" id="25916406"/>
<feature type="region of interest" description="Disordered" evidence="1">
    <location>
        <begin position="56"/>
        <end position="75"/>
    </location>
</feature>
<proteinExistence type="predicted"/>
<sequence>MNSSVLARITGFAATATALYYGFSYVQSEAIRQQPENMEEVFKGENDNKVKDMIHARDERQRAERIERKRALKED</sequence>
<reference evidence="3 4" key="1">
    <citation type="submission" date="2011-02" db="EMBL/GenBank/DDBJ databases">
        <title>The Genome Sequence of Sphaeroforma arctica JP610.</title>
        <authorList>
            <consortium name="The Broad Institute Genome Sequencing Platform"/>
            <person name="Russ C."/>
            <person name="Cuomo C."/>
            <person name="Young S.K."/>
            <person name="Zeng Q."/>
            <person name="Gargeya S."/>
            <person name="Alvarado L."/>
            <person name="Berlin A."/>
            <person name="Chapman S.B."/>
            <person name="Chen Z."/>
            <person name="Freedman E."/>
            <person name="Gellesch M."/>
            <person name="Goldberg J."/>
            <person name="Griggs A."/>
            <person name="Gujja S."/>
            <person name="Heilman E."/>
            <person name="Heiman D."/>
            <person name="Howarth C."/>
            <person name="Mehta T."/>
            <person name="Neiman D."/>
            <person name="Pearson M."/>
            <person name="Roberts A."/>
            <person name="Saif S."/>
            <person name="Shea T."/>
            <person name="Shenoy N."/>
            <person name="Sisk P."/>
            <person name="Stolte C."/>
            <person name="Sykes S."/>
            <person name="White J."/>
            <person name="Yandava C."/>
            <person name="Burger G."/>
            <person name="Gray M.W."/>
            <person name="Holland P.W.H."/>
            <person name="King N."/>
            <person name="Lang F.B.F."/>
            <person name="Roger A.J."/>
            <person name="Ruiz-Trillo I."/>
            <person name="Haas B."/>
            <person name="Nusbaum C."/>
            <person name="Birren B."/>
        </authorList>
    </citation>
    <scope>NUCLEOTIDE SEQUENCE [LARGE SCALE GENOMIC DNA]</scope>
    <source>
        <strain evidence="3 4">JP610</strain>
    </source>
</reference>